<organism evidence="1 2">
    <name type="scientific">Emticicia agri</name>
    <dbReference type="NCBI Taxonomy" id="2492393"/>
    <lineage>
        <taxon>Bacteria</taxon>
        <taxon>Pseudomonadati</taxon>
        <taxon>Bacteroidota</taxon>
        <taxon>Cytophagia</taxon>
        <taxon>Cytophagales</taxon>
        <taxon>Leadbetterellaceae</taxon>
        <taxon>Emticicia</taxon>
    </lineage>
</organism>
<evidence type="ECO:0000313" key="1">
    <source>
        <dbReference type="EMBL" id="RYU96237.1"/>
    </source>
</evidence>
<sequence>MTSKRLKLMQLSLLDEVPELNKVFFLDVFAESYYDTSKKRMRLSTINGQQVPCDIKVSCPSKLVACYPEGTIFKLDARLVRKGEGKNPYFIAINRNNLQRALEFFDYNLKVQNGFDYVFQKKAGALARP</sequence>
<dbReference type="RefSeq" id="WP_130020528.1">
    <property type="nucleotide sequence ID" value="NZ_SEWF01000009.1"/>
</dbReference>
<comment type="caution">
    <text evidence="1">The sequence shown here is derived from an EMBL/GenBank/DDBJ whole genome shotgun (WGS) entry which is preliminary data.</text>
</comment>
<dbReference type="EMBL" id="SEWF01000009">
    <property type="protein sequence ID" value="RYU96237.1"/>
    <property type="molecule type" value="Genomic_DNA"/>
</dbReference>
<gene>
    <name evidence="1" type="ORF">EWM59_08490</name>
</gene>
<dbReference type="AlphaFoldDB" id="A0A4Q5M316"/>
<evidence type="ECO:0000313" key="2">
    <source>
        <dbReference type="Proteomes" id="UP000293162"/>
    </source>
</evidence>
<reference evidence="1 2" key="1">
    <citation type="submission" date="2019-02" db="EMBL/GenBank/DDBJ databases">
        <title>Bacterial novel species Emticicia sp. 17J42-9 isolated from soil.</title>
        <authorList>
            <person name="Jung H.-Y."/>
        </authorList>
    </citation>
    <scope>NUCLEOTIDE SEQUENCE [LARGE SCALE GENOMIC DNA]</scope>
    <source>
        <strain evidence="1 2">17J42-9</strain>
    </source>
</reference>
<name>A0A4Q5M316_9BACT</name>
<dbReference type="Proteomes" id="UP000293162">
    <property type="component" value="Unassembled WGS sequence"/>
</dbReference>
<accession>A0A4Q5M316</accession>
<proteinExistence type="predicted"/>
<protein>
    <submittedName>
        <fullName evidence="1">Uncharacterized protein</fullName>
    </submittedName>
</protein>
<dbReference type="OrthoDB" id="1260906at2"/>
<keyword evidence="2" id="KW-1185">Reference proteome</keyword>